<dbReference type="Proteomes" id="UP000045842">
    <property type="component" value="Unassembled WGS sequence"/>
</dbReference>
<evidence type="ECO:0000313" key="7">
    <source>
        <dbReference type="Proteomes" id="UP000045842"/>
    </source>
</evidence>
<protein>
    <submittedName>
        <fullName evidence="5">Uncharacterized protein</fullName>
    </submittedName>
</protein>
<evidence type="ECO:0000313" key="8">
    <source>
        <dbReference type="Proteomes" id="UP000046947"/>
    </source>
</evidence>
<dbReference type="Proteomes" id="UP000046947">
    <property type="component" value="Unassembled WGS sequence"/>
</dbReference>
<sequence length="113" mass="12302">MIRSGSASRGMTRSSERRNSATPTRSTREWNGTSMPGTKMNDRRPPVSSRRRSTSASSASRPRTVPAIAYCEPRRLKFTISRNSPVLSAIPATNAGTSASSRSIWDGRMAASR</sequence>
<dbReference type="Proteomes" id="UP000048948">
    <property type="component" value="Unassembled WGS sequence"/>
</dbReference>
<feature type="compositionally biased region" description="Low complexity" evidence="1">
    <location>
        <begin position="54"/>
        <end position="66"/>
    </location>
</feature>
<feature type="compositionally biased region" description="Polar residues" evidence="1">
    <location>
        <begin position="94"/>
        <end position="103"/>
    </location>
</feature>
<evidence type="ECO:0000313" key="5">
    <source>
        <dbReference type="EMBL" id="CKS90441.1"/>
    </source>
</evidence>
<dbReference type="EMBL" id="CNGE01000518">
    <property type="protein sequence ID" value="CKS90441.1"/>
    <property type="molecule type" value="Genomic_DNA"/>
</dbReference>
<evidence type="ECO:0000313" key="11">
    <source>
        <dbReference type="Proteomes" id="UP000050164"/>
    </source>
</evidence>
<dbReference type="Proteomes" id="UP000049023">
    <property type="component" value="Unassembled WGS sequence"/>
</dbReference>
<feature type="region of interest" description="Disordered" evidence="1">
    <location>
        <begin position="90"/>
        <end position="113"/>
    </location>
</feature>
<dbReference type="Proteomes" id="UP000050164">
    <property type="component" value="Unassembled WGS sequence"/>
</dbReference>
<dbReference type="EMBL" id="CFOH01001013">
    <property type="protein sequence ID" value="CFE76613.1"/>
    <property type="molecule type" value="Genomic_DNA"/>
</dbReference>
<evidence type="ECO:0000313" key="3">
    <source>
        <dbReference type="EMBL" id="CKS36378.1"/>
    </source>
</evidence>
<evidence type="ECO:0000313" key="2">
    <source>
        <dbReference type="EMBL" id="CFE76613.1"/>
    </source>
</evidence>
<dbReference type="EMBL" id="CNFT01000840">
    <property type="protein sequence ID" value="CKS43353.1"/>
    <property type="molecule type" value="Genomic_DNA"/>
</dbReference>
<dbReference type="AlphaFoldDB" id="A0A655ACQ7"/>
<dbReference type="EMBL" id="CSAD01000267">
    <property type="protein sequence ID" value="COV57921.1"/>
    <property type="molecule type" value="Genomic_DNA"/>
</dbReference>
<organism evidence="5 9">
    <name type="scientific">Mycobacterium tuberculosis</name>
    <dbReference type="NCBI Taxonomy" id="1773"/>
    <lineage>
        <taxon>Bacteria</taxon>
        <taxon>Bacillati</taxon>
        <taxon>Actinomycetota</taxon>
        <taxon>Actinomycetes</taxon>
        <taxon>Mycobacteriales</taxon>
        <taxon>Mycobacteriaceae</taxon>
        <taxon>Mycobacterium</taxon>
        <taxon>Mycobacterium tuberculosis complex</taxon>
    </lineage>
</organism>
<evidence type="ECO:0000313" key="9">
    <source>
        <dbReference type="Proteomes" id="UP000048948"/>
    </source>
</evidence>
<feature type="region of interest" description="Disordered" evidence="1">
    <location>
        <begin position="1"/>
        <end position="68"/>
    </location>
</feature>
<name>A0A655ACQ7_MYCTX</name>
<feature type="compositionally biased region" description="Polar residues" evidence="1">
    <location>
        <begin position="20"/>
        <end position="36"/>
    </location>
</feature>
<dbReference type="EMBL" id="CNFU01000705">
    <property type="protein sequence ID" value="CKS36378.1"/>
    <property type="molecule type" value="Genomic_DNA"/>
</dbReference>
<proteinExistence type="predicted"/>
<gene>
    <name evidence="6" type="ORF">ERS007679_02105</name>
    <name evidence="2" type="ORF">ERS007688_03992</name>
    <name evidence="5" type="ORF">ERS027646_02655</name>
    <name evidence="4" type="ORF">ERS027659_03099</name>
    <name evidence="3" type="ORF">ERS027661_02973</name>
</gene>
<reference evidence="7 8" key="1">
    <citation type="submission" date="2015-03" db="EMBL/GenBank/DDBJ databases">
        <authorList>
            <consortium name="Pathogen Informatics"/>
        </authorList>
    </citation>
    <scope>NUCLEOTIDE SEQUENCE [LARGE SCALE GENOMIC DNA]</scope>
    <source>
        <strain evidence="5 9">Bir 172</strain>
        <strain evidence="4 11">Bir 185</strain>
        <strain evidence="3 10">Bir 187</strain>
        <strain evidence="6 7">G09801536</strain>
        <strain evidence="2 8">H09601792</strain>
    </source>
</reference>
<evidence type="ECO:0000313" key="6">
    <source>
        <dbReference type="EMBL" id="COV57921.1"/>
    </source>
</evidence>
<accession>A0A655ACQ7</accession>
<evidence type="ECO:0000313" key="4">
    <source>
        <dbReference type="EMBL" id="CKS43353.1"/>
    </source>
</evidence>
<feature type="compositionally biased region" description="Polar residues" evidence="1">
    <location>
        <begin position="1"/>
        <end position="13"/>
    </location>
</feature>
<evidence type="ECO:0000256" key="1">
    <source>
        <dbReference type="SAM" id="MobiDB-lite"/>
    </source>
</evidence>
<evidence type="ECO:0000313" key="10">
    <source>
        <dbReference type="Proteomes" id="UP000049023"/>
    </source>
</evidence>